<dbReference type="SUPFAM" id="SSF52799">
    <property type="entry name" value="(Phosphotyrosine protein) phosphatases II"/>
    <property type="match status" value="1"/>
</dbReference>
<name>A0A4P9X0G8_9FUNG</name>
<dbReference type="Pfam" id="PF03162">
    <property type="entry name" value="Y_phosphatase2"/>
    <property type="match status" value="1"/>
</dbReference>
<accession>A0A4P9X0G8</accession>
<evidence type="ECO:0000313" key="2">
    <source>
        <dbReference type="Proteomes" id="UP000268535"/>
    </source>
</evidence>
<dbReference type="FunFam" id="3.90.190.10:FF:000084">
    <property type="entry name" value="Tyrosine phospatase-like protein"/>
    <property type="match status" value="1"/>
</dbReference>
<dbReference type="InterPro" id="IPR029021">
    <property type="entry name" value="Prot-tyrosine_phosphatase-like"/>
</dbReference>
<dbReference type="PANTHER" id="PTHR31126">
    <property type="entry name" value="TYROSINE-PROTEIN PHOSPHATASE"/>
    <property type="match status" value="1"/>
</dbReference>
<dbReference type="EMBL" id="ML009395">
    <property type="protein sequence ID" value="RKO97136.1"/>
    <property type="molecule type" value="Genomic_DNA"/>
</dbReference>
<gene>
    <name evidence="1" type="ORF">CAUPRSCDRAFT_6957</name>
</gene>
<protein>
    <submittedName>
        <fullName evidence="1">Protein-tyrosine phosphatase</fullName>
    </submittedName>
</protein>
<sequence length="194" mass="21391">MPSIAASQRATPPSAAALGGLYPPFRFSYVEENLTRGAYPKPRNFRFLRRLGLQTILSLTPKPPNDALQAFCAEHGIRSIHLPVVKAKETIPFTYSKCAQIVSVLIDAAHLPMYVHCLDGLVVTGVVMMCLRKLQHWSPTTAFSEYMRAGPDAPDVGAPEFAEKFPGEIVIPPCIPAWLWGGQMPTKRHPTLKL</sequence>
<dbReference type="AlphaFoldDB" id="A0A4P9X0G8"/>
<organism evidence="1 2">
    <name type="scientific">Caulochytrium protostelioides</name>
    <dbReference type="NCBI Taxonomy" id="1555241"/>
    <lineage>
        <taxon>Eukaryota</taxon>
        <taxon>Fungi</taxon>
        <taxon>Fungi incertae sedis</taxon>
        <taxon>Chytridiomycota</taxon>
        <taxon>Chytridiomycota incertae sedis</taxon>
        <taxon>Chytridiomycetes</taxon>
        <taxon>Caulochytriales</taxon>
        <taxon>Caulochytriaceae</taxon>
        <taxon>Caulochytrium</taxon>
    </lineage>
</organism>
<dbReference type="PANTHER" id="PTHR31126:SF14">
    <property type="entry name" value="TYROSINE-PROTEIN PHOSPHATASE OCA6-RELATED"/>
    <property type="match status" value="1"/>
</dbReference>
<dbReference type="GO" id="GO:0016791">
    <property type="term" value="F:phosphatase activity"/>
    <property type="evidence" value="ECO:0007669"/>
    <property type="project" value="TreeGrafter"/>
</dbReference>
<feature type="non-terminal residue" evidence="1">
    <location>
        <position position="194"/>
    </location>
</feature>
<dbReference type="InterPro" id="IPR004861">
    <property type="entry name" value="Siw14-like"/>
</dbReference>
<proteinExistence type="predicted"/>
<reference evidence="2" key="1">
    <citation type="journal article" date="2018" name="Nat. Microbiol.">
        <title>Leveraging single-cell genomics to expand the fungal tree of life.</title>
        <authorList>
            <person name="Ahrendt S.R."/>
            <person name="Quandt C.A."/>
            <person name="Ciobanu D."/>
            <person name="Clum A."/>
            <person name="Salamov A."/>
            <person name="Andreopoulos B."/>
            <person name="Cheng J.F."/>
            <person name="Woyke T."/>
            <person name="Pelin A."/>
            <person name="Henrissat B."/>
            <person name="Reynolds N.K."/>
            <person name="Benny G.L."/>
            <person name="Smith M.E."/>
            <person name="James T.Y."/>
            <person name="Grigoriev I.V."/>
        </authorList>
    </citation>
    <scope>NUCLEOTIDE SEQUENCE [LARGE SCALE GENOMIC DNA]</scope>
    <source>
        <strain evidence="2">ATCC 52028</strain>
    </source>
</reference>
<evidence type="ECO:0000313" key="1">
    <source>
        <dbReference type="EMBL" id="RKO97136.1"/>
    </source>
</evidence>
<dbReference type="Gene3D" id="3.90.190.10">
    <property type="entry name" value="Protein tyrosine phosphatase superfamily"/>
    <property type="match status" value="1"/>
</dbReference>
<dbReference type="Proteomes" id="UP000268535">
    <property type="component" value="Unassembled WGS sequence"/>
</dbReference>